<organism evidence="14 15">
    <name type="scientific">Jaapia argillacea MUCL 33604</name>
    <dbReference type="NCBI Taxonomy" id="933084"/>
    <lineage>
        <taxon>Eukaryota</taxon>
        <taxon>Fungi</taxon>
        <taxon>Dikarya</taxon>
        <taxon>Basidiomycota</taxon>
        <taxon>Agaricomycotina</taxon>
        <taxon>Agaricomycetes</taxon>
        <taxon>Agaricomycetidae</taxon>
        <taxon>Jaapiales</taxon>
        <taxon>Jaapiaceae</taxon>
        <taxon>Jaapia</taxon>
    </lineage>
</organism>
<evidence type="ECO:0000313" key="14">
    <source>
        <dbReference type="EMBL" id="KDQ49683.1"/>
    </source>
</evidence>
<evidence type="ECO:0000256" key="11">
    <source>
        <dbReference type="PROSITE-ProRule" id="PRU01032"/>
    </source>
</evidence>
<dbReference type="GO" id="GO:0005576">
    <property type="term" value="C:extracellular region"/>
    <property type="evidence" value="ECO:0007669"/>
    <property type="project" value="UniProtKB-SubCell"/>
</dbReference>
<proteinExistence type="predicted"/>
<dbReference type="GO" id="GO:0046872">
    <property type="term" value="F:metal ion binding"/>
    <property type="evidence" value="ECO:0007669"/>
    <property type="project" value="UniProtKB-UniRule"/>
</dbReference>
<dbReference type="GO" id="GO:0004252">
    <property type="term" value="F:serine-type endopeptidase activity"/>
    <property type="evidence" value="ECO:0007669"/>
    <property type="project" value="UniProtKB-UniRule"/>
</dbReference>
<feature type="signal peptide" evidence="12">
    <location>
        <begin position="1"/>
        <end position="22"/>
    </location>
</feature>
<evidence type="ECO:0000256" key="6">
    <source>
        <dbReference type="ARBA" id="ARBA00022723"/>
    </source>
</evidence>
<feature type="binding site" evidence="11">
    <location>
        <position position="541"/>
    </location>
    <ligand>
        <name>Ca(2+)</name>
        <dbReference type="ChEBI" id="CHEBI:29108"/>
    </ligand>
</feature>
<sequence>MSQFLHLLTILLTPFIIHRAASSSIVFESLNSIPTGYADDGPAPVDSVLSLRVALVQNNVAGLHDALYAVSDPSSGLYGQHLSSLEVEAFVAPTLDTVAAVVAWLLTNNISAKPATPSGDWLSLSITVGAANTLLATTFHSYTQTSTGETYIRTLNYSLPSELQNHVELVHPTVSFPGAATPNGLISPFRTSRSIPRSTTIPAECAKYITPACLQALYAIPTTLATQPSNQIAVSGFAGRYANLADLHLFLTTLRPDLNSSTTFTLQSVDGGINPQNASLASGEANFDTQYTVGLASGVPTTFISVGPNSTDTIMEFLDIITYLVAMDQPPQVLTTSYGFNEIILSPALATNLCNAYAQLGARGVSILFGSGDGGVAGLANSTCTDFVPTFPSSCPFVTSVGATTGLNPEAATTYSSGGFSNIFTMPSYQSAAVAQYLDTIGSLNAGKYNATSRAFPDVSAQGTNVGFAIDGAASLMTGTSCSTPIFSSVIALLNDRLGAVGRPPLGFLNPFLYANPGVFNDITHGSNVGCGSTGFPAEVGWDPVTGLGTPNFTAFLNVLGL</sequence>
<feature type="active site" description="Charge relay system" evidence="11">
    <location>
        <position position="284"/>
    </location>
</feature>
<comment type="catalytic activity">
    <reaction evidence="1">
        <text>Release of an N-terminal tripeptide from a polypeptide.</text>
        <dbReference type="EC" id="3.4.14.10"/>
    </reaction>
</comment>
<protein>
    <recommendedName>
        <fullName evidence="4">tripeptidyl-peptidase II</fullName>
        <ecNumber evidence="4">3.4.14.10</ecNumber>
    </recommendedName>
</protein>
<dbReference type="SUPFAM" id="SSF54897">
    <property type="entry name" value="Protease propeptides/inhibitors"/>
    <property type="match status" value="1"/>
</dbReference>
<evidence type="ECO:0000256" key="2">
    <source>
        <dbReference type="ARBA" id="ARBA00002451"/>
    </source>
</evidence>
<feature type="binding site" evidence="11">
    <location>
        <position position="543"/>
    </location>
    <ligand>
        <name>Ca(2+)</name>
        <dbReference type="ChEBI" id="CHEBI:29108"/>
    </ligand>
</feature>
<evidence type="ECO:0000256" key="3">
    <source>
        <dbReference type="ARBA" id="ARBA00004239"/>
    </source>
</evidence>
<feature type="chain" id="PRO_5001642830" description="tripeptidyl-peptidase II" evidence="12">
    <location>
        <begin position="23"/>
        <end position="562"/>
    </location>
</feature>
<evidence type="ECO:0000256" key="8">
    <source>
        <dbReference type="ARBA" id="ARBA00022825"/>
    </source>
</evidence>
<accession>A0A067P444</accession>
<dbReference type="InterPro" id="IPR050819">
    <property type="entry name" value="Tripeptidyl-peptidase_I"/>
</dbReference>
<feature type="active site" description="Charge relay system" evidence="11">
    <location>
        <position position="288"/>
    </location>
</feature>
<keyword evidence="7 11" id="KW-0378">Hydrolase</keyword>
<evidence type="ECO:0000259" key="13">
    <source>
        <dbReference type="PROSITE" id="PS51695"/>
    </source>
</evidence>
<feature type="binding site" evidence="11">
    <location>
        <position position="523"/>
    </location>
    <ligand>
        <name>Ca(2+)</name>
        <dbReference type="ChEBI" id="CHEBI:29108"/>
    </ligand>
</feature>
<keyword evidence="9 11" id="KW-0106">Calcium</keyword>
<comment type="cofactor">
    <cofactor evidence="11">
        <name>Ca(2+)</name>
        <dbReference type="ChEBI" id="CHEBI:29108"/>
    </cofactor>
    <text evidence="11">Binds 1 Ca(2+) ion per subunit.</text>
</comment>
<dbReference type="HOGENOM" id="CLU_013783_3_1_1"/>
<dbReference type="InterPro" id="IPR000209">
    <property type="entry name" value="Peptidase_S8/S53_dom"/>
</dbReference>
<dbReference type="Pfam" id="PF09286">
    <property type="entry name" value="Pro-kuma_activ"/>
    <property type="match status" value="1"/>
</dbReference>
<evidence type="ECO:0000256" key="12">
    <source>
        <dbReference type="SAM" id="SignalP"/>
    </source>
</evidence>
<dbReference type="SUPFAM" id="SSF52743">
    <property type="entry name" value="Subtilisin-like"/>
    <property type="match status" value="1"/>
</dbReference>
<dbReference type="PROSITE" id="PS51695">
    <property type="entry name" value="SEDOLISIN"/>
    <property type="match status" value="1"/>
</dbReference>
<dbReference type="InterPro" id="IPR030400">
    <property type="entry name" value="Sedolisin_dom"/>
</dbReference>
<gene>
    <name evidence="14" type="ORF">JAAARDRAFT_200608</name>
</gene>
<dbReference type="Gene3D" id="3.40.50.200">
    <property type="entry name" value="Peptidase S8/S53 domain"/>
    <property type="match status" value="1"/>
</dbReference>
<evidence type="ECO:0000256" key="9">
    <source>
        <dbReference type="ARBA" id="ARBA00022837"/>
    </source>
</evidence>
<dbReference type="InterPro" id="IPR015366">
    <property type="entry name" value="S53_propep"/>
</dbReference>
<dbReference type="AlphaFoldDB" id="A0A067P444"/>
<dbReference type="SMART" id="SM00944">
    <property type="entry name" value="Pro-kuma_activ"/>
    <property type="match status" value="1"/>
</dbReference>
<dbReference type="OrthoDB" id="409122at2759"/>
<evidence type="ECO:0000256" key="10">
    <source>
        <dbReference type="ARBA" id="ARBA00023145"/>
    </source>
</evidence>
<name>A0A067P444_9AGAM</name>
<keyword evidence="6 11" id="KW-0479">Metal-binding</keyword>
<evidence type="ECO:0000256" key="5">
    <source>
        <dbReference type="ARBA" id="ARBA00022670"/>
    </source>
</evidence>
<evidence type="ECO:0000256" key="4">
    <source>
        <dbReference type="ARBA" id="ARBA00012462"/>
    </source>
</evidence>
<dbReference type="PANTHER" id="PTHR14218">
    <property type="entry name" value="PROTEASE S8 TRIPEPTIDYL PEPTIDASE I CLN2"/>
    <property type="match status" value="1"/>
</dbReference>
<keyword evidence="5 11" id="KW-0645">Protease</keyword>
<dbReference type="CDD" id="cd11377">
    <property type="entry name" value="Pro-peptidase_S53"/>
    <property type="match status" value="1"/>
</dbReference>
<dbReference type="EMBL" id="KL197776">
    <property type="protein sequence ID" value="KDQ49683.1"/>
    <property type="molecule type" value="Genomic_DNA"/>
</dbReference>
<feature type="domain" description="Peptidase S53" evidence="13">
    <location>
        <begin position="208"/>
        <end position="562"/>
    </location>
</feature>
<dbReference type="PANTHER" id="PTHR14218:SF15">
    <property type="entry name" value="TRIPEPTIDYL-PEPTIDASE 1"/>
    <property type="match status" value="1"/>
</dbReference>
<feature type="active site" description="Charge relay system" evidence="11">
    <location>
        <position position="481"/>
    </location>
</feature>
<evidence type="ECO:0000313" key="15">
    <source>
        <dbReference type="Proteomes" id="UP000027265"/>
    </source>
</evidence>
<dbReference type="GO" id="GO:0006508">
    <property type="term" value="P:proteolysis"/>
    <property type="evidence" value="ECO:0007669"/>
    <property type="project" value="UniProtKB-KW"/>
</dbReference>
<dbReference type="InterPro" id="IPR036852">
    <property type="entry name" value="Peptidase_S8/S53_dom_sf"/>
</dbReference>
<evidence type="ECO:0000256" key="1">
    <source>
        <dbReference type="ARBA" id="ARBA00001910"/>
    </source>
</evidence>
<keyword evidence="10" id="KW-0865">Zymogen</keyword>
<dbReference type="STRING" id="933084.A0A067P444"/>
<dbReference type="GO" id="GO:0008240">
    <property type="term" value="F:tripeptidyl-peptidase activity"/>
    <property type="evidence" value="ECO:0007669"/>
    <property type="project" value="UniProtKB-EC"/>
</dbReference>
<dbReference type="Proteomes" id="UP000027265">
    <property type="component" value="Unassembled WGS sequence"/>
</dbReference>
<comment type="function">
    <text evidence="2">Secreted tripeptidyl-peptidase which degrades proteins at acidic pHs and is involved in virulence.</text>
</comment>
<feature type="binding site" evidence="11">
    <location>
        <position position="522"/>
    </location>
    <ligand>
        <name>Ca(2+)</name>
        <dbReference type="ChEBI" id="CHEBI:29108"/>
    </ligand>
</feature>
<reference evidence="15" key="1">
    <citation type="journal article" date="2014" name="Proc. Natl. Acad. Sci. U.S.A.">
        <title>Extensive sampling of basidiomycete genomes demonstrates inadequacy of the white-rot/brown-rot paradigm for wood decay fungi.</title>
        <authorList>
            <person name="Riley R."/>
            <person name="Salamov A.A."/>
            <person name="Brown D.W."/>
            <person name="Nagy L.G."/>
            <person name="Floudas D."/>
            <person name="Held B.W."/>
            <person name="Levasseur A."/>
            <person name="Lombard V."/>
            <person name="Morin E."/>
            <person name="Otillar R."/>
            <person name="Lindquist E.A."/>
            <person name="Sun H."/>
            <person name="LaButti K.M."/>
            <person name="Schmutz J."/>
            <person name="Jabbour D."/>
            <person name="Luo H."/>
            <person name="Baker S.E."/>
            <person name="Pisabarro A.G."/>
            <person name="Walton J.D."/>
            <person name="Blanchette R.A."/>
            <person name="Henrissat B."/>
            <person name="Martin F."/>
            <person name="Cullen D."/>
            <person name="Hibbett D.S."/>
            <person name="Grigoriev I.V."/>
        </authorList>
    </citation>
    <scope>NUCLEOTIDE SEQUENCE [LARGE SCALE GENOMIC DNA]</scope>
    <source>
        <strain evidence="15">MUCL 33604</strain>
    </source>
</reference>
<dbReference type="EC" id="3.4.14.10" evidence="4"/>
<dbReference type="InParanoid" id="A0A067P444"/>
<dbReference type="Pfam" id="PF00082">
    <property type="entry name" value="Peptidase_S8"/>
    <property type="match status" value="1"/>
</dbReference>
<keyword evidence="12" id="KW-0732">Signal</keyword>
<evidence type="ECO:0000256" key="7">
    <source>
        <dbReference type="ARBA" id="ARBA00022801"/>
    </source>
</evidence>
<keyword evidence="8 11" id="KW-0720">Serine protease</keyword>
<comment type="subcellular location">
    <subcellularLocation>
        <location evidence="3">Secreted</location>
        <location evidence="3">Extracellular space</location>
    </subcellularLocation>
</comment>
<dbReference type="CDD" id="cd04056">
    <property type="entry name" value="Peptidases_S53"/>
    <property type="match status" value="1"/>
</dbReference>
<keyword evidence="15" id="KW-1185">Reference proteome</keyword>